<evidence type="ECO:0008006" key="9">
    <source>
        <dbReference type="Google" id="ProtNLM"/>
    </source>
</evidence>
<evidence type="ECO:0000256" key="5">
    <source>
        <dbReference type="ARBA" id="ARBA00035114"/>
    </source>
</evidence>
<dbReference type="HOGENOM" id="CLU_060027_0_0_1"/>
<dbReference type="PaxDb" id="3218-PP1S166_53V6.1"/>
<keyword evidence="8" id="KW-1185">Reference proteome</keyword>
<evidence type="ECO:0000256" key="4">
    <source>
        <dbReference type="ARBA" id="ARBA00023136"/>
    </source>
</evidence>
<evidence type="ECO:0000313" key="6">
    <source>
        <dbReference type="EMBL" id="PNR33098.1"/>
    </source>
</evidence>
<evidence type="ECO:0000313" key="7">
    <source>
        <dbReference type="EnsemblPlants" id="PAC:32947096.CDS.1"/>
    </source>
</evidence>
<organism evidence="6">
    <name type="scientific">Physcomitrium patens</name>
    <name type="common">Spreading-leaved earth moss</name>
    <name type="synonym">Physcomitrella patens</name>
    <dbReference type="NCBI Taxonomy" id="3218"/>
    <lineage>
        <taxon>Eukaryota</taxon>
        <taxon>Viridiplantae</taxon>
        <taxon>Streptophyta</taxon>
        <taxon>Embryophyta</taxon>
        <taxon>Bryophyta</taxon>
        <taxon>Bryophytina</taxon>
        <taxon>Bryopsida</taxon>
        <taxon>Funariidae</taxon>
        <taxon>Funariales</taxon>
        <taxon>Funariaceae</taxon>
        <taxon>Physcomitrium</taxon>
    </lineage>
</organism>
<evidence type="ECO:0000256" key="2">
    <source>
        <dbReference type="ARBA" id="ARBA00022692"/>
    </source>
</evidence>
<dbReference type="EMBL" id="ABEU02000020">
    <property type="protein sequence ID" value="PNR33098.1"/>
    <property type="molecule type" value="Genomic_DNA"/>
</dbReference>
<dbReference type="Gramene" id="Pp3c20_12050V3.1">
    <property type="protein sequence ID" value="PAC:32947096.CDS.1"/>
    <property type="gene ID" value="Pp3c20_12050"/>
</dbReference>
<dbReference type="OrthoDB" id="1878996at2759"/>
<dbReference type="Gramene" id="Pp3c20_12050V3.2">
    <property type="protein sequence ID" value="PAC:32947097.CDS.1"/>
    <property type="gene ID" value="Pp3c20_12050"/>
</dbReference>
<protein>
    <recommendedName>
        <fullName evidence="9">Protein BYPASS-related</fullName>
    </recommendedName>
</protein>
<dbReference type="InterPro" id="IPR008511">
    <property type="entry name" value="ROH1-like"/>
</dbReference>
<dbReference type="GeneID" id="112273370"/>
<dbReference type="Proteomes" id="UP000006727">
    <property type="component" value="Chromosome 20"/>
</dbReference>
<sequence>MAHKEGSSLFASLGAVLNLPFSLHRSHANNVAFKRHPLLQEFDTRLRDRLDSLKPAGDEKGFLSIDWFLQAMSVVLATHANVESLIPESHLTLSLQRDDKWIDEYLDDSAKLLDVCNVLKEGISDVEHYQMLVQLALHNLDNKEISGELKYSRARNALTECKEAIKKKDTEYRQGFPKSKLENCSSMLRTMGEKLVNPKGQEAMKGNGFLNAIYGAKVTTILLCGLLVTALACKPKRPLTSLSVASHYKWSASLTTLQQRVKEETDKRKNKGSIALLRELDSVDASVRRLHEILDRHLNGRAFPLSREQSQELAQEVEFLRKHSSDLGQGLTPLEVQVNELFKTLIASRLALLDIISSART</sequence>
<evidence type="ECO:0000313" key="8">
    <source>
        <dbReference type="Proteomes" id="UP000006727"/>
    </source>
</evidence>
<evidence type="ECO:0000256" key="3">
    <source>
        <dbReference type="ARBA" id="ARBA00022989"/>
    </source>
</evidence>
<reference evidence="7" key="3">
    <citation type="submission" date="2020-12" db="UniProtKB">
        <authorList>
            <consortium name="EnsemblPlants"/>
        </authorList>
    </citation>
    <scope>IDENTIFICATION</scope>
</reference>
<dbReference type="PANTHER" id="PTHR31509">
    <property type="entry name" value="BPS1-LIKE PROTEIN"/>
    <property type="match status" value="1"/>
</dbReference>
<dbReference type="KEGG" id="ppp:112273370"/>
<reference evidence="6 8" key="1">
    <citation type="journal article" date="2008" name="Science">
        <title>The Physcomitrella genome reveals evolutionary insights into the conquest of land by plants.</title>
        <authorList>
            <person name="Rensing S."/>
            <person name="Lang D."/>
            <person name="Zimmer A."/>
            <person name="Terry A."/>
            <person name="Salamov A."/>
            <person name="Shapiro H."/>
            <person name="Nishiyama T."/>
            <person name="Perroud P.-F."/>
            <person name="Lindquist E."/>
            <person name="Kamisugi Y."/>
            <person name="Tanahashi T."/>
            <person name="Sakakibara K."/>
            <person name="Fujita T."/>
            <person name="Oishi K."/>
            <person name="Shin-I T."/>
            <person name="Kuroki Y."/>
            <person name="Toyoda A."/>
            <person name="Suzuki Y."/>
            <person name="Hashimoto A."/>
            <person name="Yamaguchi K."/>
            <person name="Sugano A."/>
            <person name="Kohara Y."/>
            <person name="Fujiyama A."/>
            <person name="Anterola A."/>
            <person name="Aoki S."/>
            <person name="Ashton N."/>
            <person name="Barbazuk W.B."/>
            <person name="Barker E."/>
            <person name="Bennetzen J."/>
            <person name="Bezanilla M."/>
            <person name="Blankenship R."/>
            <person name="Cho S.H."/>
            <person name="Dutcher S."/>
            <person name="Estelle M."/>
            <person name="Fawcett J.A."/>
            <person name="Gundlach H."/>
            <person name="Hanada K."/>
            <person name="Heyl A."/>
            <person name="Hicks K.A."/>
            <person name="Hugh J."/>
            <person name="Lohr M."/>
            <person name="Mayer K."/>
            <person name="Melkozernov A."/>
            <person name="Murata T."/>
            <person name="Nelson D."/>
            <person name="Pils B."/>
            <person name="Prigge M."/>
            <person name="Reiss B."/>
            <person name="Renner T."/>
            <person name="Rombauts S."/>
            <person name="Rushton P."/>
            <person name="Sanderfoot A."/>
            <person name="Schween G."/>
            <person name="Shiu S.-H."/>
            <person name="Stueber K."/>
            <person name="Theodoulou F.L."/>
            <person name="Tu H."/>
            <person name="Van de Peer Y."/>
            <person name="Verrier P.J."/>
            <person name="Waters E."/>
            <person name="Wood A."/>
            <person name="Yang L."/>
            <person name="Cove D."/>
            <person name="Cuming A."/>
            <person name="Hasebe M."/>
            <person name="Lucas S."/>
            <person name="Mishler D.B."/>
            <person name="Reski R."/>
            <person name="Grigoriev I."/>
            <person name="Quatrano R.S."/>
            <person name="Boore J.L."/>
        </authorList>
    </citation>
    <scope>NUCLEOTIDE SEQUENCE [LARGE SCALE GENOMIC DNA]</scope>
    <source>
        <strain evidence="7 8">cv. Gransden 2004</strain>
    </source>
</reference>
<gene>
    <name evidence="7" type="primary">LOC112273370</name>
    <name evidence="6" type="ORF">PHYPA_025041</name>
</gene>
<evidence type="ECO:0000256" key="1">
    <source>
        <dbReference type="ARBA" id="ARBA00004167"/>
    </source>
</evidence>
<comment type="subcellular location">
    <subcellularLocation>
        <location evidence="1">Membrane</location>
        <topology evidence="1">Single-pass membrane protein</topology>
    </subcellularLocation>
</comment>
<keyword evidence="4" id="KW-0472">Membrane</keyword>
<proteinExistence type="inferred from homology"/>
<dbReference type="Pfam" id="PF05633">
    <property type="entry name" value="ROH1-like"/>
    <property type="match status" value="2"/>
</dbReference>
<accession>A9T521</accession>
<comment type="similarity">
    <text evidence="5">Belongs to the ROH1 family.</text>
</comment>
<keyword evidence="2" id="KW-0812">Transmembrane</keyword>
<dbReference type="RefSeq" id="XP_024357822.1">
    <property type="nucleotide sequence ID" value="XM_024502054.2"/>
</dbReference>
<keyword evidence="3" id="KW-1133">Transmembrane helix</keyword>
<dbReference type="OMA" id="MCGSKAM"/>
<dbReference type="EnsemblPlants" id="Pp3c20_12050V3.2">
    <property type="protein sequence ID" value="PAC:32947097.CDS.1"/>
    <property type="gene ID" value="Pp3c20_12050"/>
</dbReference>
<dbReference type="AlphaFoldDB" id="A9T521"/>
<dbReference type="GO" id="GO:0016020">
    <property type="term" value="C:membrane"/>
    <property type="evidence" value="ECO:0007669"/>
    <property type="project" value="UniProtKB-SubCell"/>
</dbReference>
<reference evidence="6 8" key="2">
    <citation type="journal article" date="2018" name="Plant J.">
        <title>The Physcomitrella patens chromosome-scale assembly reveals moss genome structure and evolution.</title>
        <authorList>
            <person name="Lang D."/>
            <person name="Ullrich K.K."/>
            <person name="Murat F."/>
            <person name="Fuchs J."/>
            <person name="Jenkins J."/>
            <person name="Haas F.B."/>
            <person name="Piednoel M."/>
            <person name="Gundlach H."/>
            <person name="Van Bel M."/>
            <person name="Meyberg R."/>
            <person name="Vives C."/>
            <person name="Morata J."/>
            <person name="Symeonidi A."/>
            <person name="Hiss M."/>
            <person name="Muchero W."/>
            <person name="Kamisugi Y."/>
            <person name="Saleh O."/>
            <person name="Blanc G."/>
            <person name="Decker E.L."/>
            <person name="van Gessel N."/>
            <person name="Grimwood J."/>
            <person name="Hayes R.D."/>
            <person name="Graham S.W."/>
            <person name="Gunter L.E."/>
            <person name="McDaniel S.F."/>
            <person name="Hoernstein S.N.W."/>
            <person name="Larsson A."/>
            <person name="Li F.W."/>
            <person name="Perroud P.F."/>
            <person name="Phillips J."/>
            <person name="Ranjan P."/>
            <person name="Rokshar D.S."/>
            <person name="Rothfels C.J."/>
            <person name="Schneider L."/>
            <person name="Shu S."/>
            <person name="Stevenson D.W."/>
            <person name="Thummler F."/>
            <person name="Tillich M."/>
            <person name="Villarreal Aguilar J.C."/>
            <person name="Widiez T."/>
            <person name="Wong G.K."/>
            <person name="Wymore A."/>
            <person name="Zhang Y."/>
            <person name="Zimmer A.D."/>
            <person name="Quatrano R.S."/>
            <person name="Mayer K.F.X."/>
            <person name="Goodstein D."/>
            <person name="Casacuberta J.M."/>
            <person name="Vandepoele K."/>
            <person name="Reski R."/>
            <person name="Cuming A.C."/>
            <person name="Tuskan G.A."/>
            <person name="Maumus F."/>
            <person name="Salse J."/>
            <person name="Schmutz J."/>
            <person name="Rensing S.A."/>
        </authorList>
    </citation>
    <scope>NUCLEOTIDE SEQUENCE [LARGE SCALE GENOMIC DNA]</scope>
    <source>
        <strain evidence="7 8">cv. Gransden 2004</strain>
    </source>
</reference>
<dbReference type="STRING" id="3218.A9T521"/>
<dbReference type="eggNOG" id="ENOG502QPVM">
    <property type="taxonomic scope" value="Eukaryota"/>
</dbReference>
<dbReference type="FunCoup" id="A9T521">
    <property type="interactions" value="1905"/>
</dbReference>
<dbReference type="EnsemblPlants" id="Pp3c20_12050V3.1">
    <property type="protein sequence ID" value="PAC:32947096.CDS.1"/>
    <property type="gene ID" value="Pp3c20_12050"/>
</dbReference>
<name>A9T521_PHYPA</name>